<evidence type="ECO:0000256" key="6">
    <source>
        <dbReference type="ARBA" id="ARBA00022989"/>
    </source>
</evidence>
<dbReference type="InterPro" id="IPR050567">
    <property type="entry name" value="Mitochondrial_Carrier"/>
</dbReference>
<evidence type="ECO:0000313" key="12">
    <source>
        <dbReference type="EMBL" id="KAK2555995.1"/>
    </source>
</evidence>
<dbReference type="InterPro" id="IPR023395">
    <property type="entry name" value="MCP_dom_sf"/>
</dbReference>
<evidence type="ECO:0000256" key="2">
    <source>
        <dbReference type="ARBA" id="ARBA00006375"/>
    </source>
</evidence>
<evidence type="ECO:0000256" key="10">
    <source>
        <dbReference type="RuleBase" id="RU000488"/>
    </source>
</evidence>
<dbReference type="InterPro" id="IPR018108">
    <property type="entry name" value="MCP_transmembrane"/>
</dbReference>
<dbReference type="SUPFAM" id="SSF103506">
    <property type="entry name" value="Mitochondrial carrier"/>
    <property type="match status" value="1"/>
</dbReference>
<dbReference type="GO" id="GO:0015227">
    <property type="term" value="F:O-acyl-L-carnitine transmembrane transporter activity"/>
    <property type="evidence" value="ECO:0007669"/>
    <property type="project" value="TreeGrafter"/>
</dbReference>
<dbReference type="AlphaFoldDB" id="A0AAD9V076"/>
<evidence type="ECO:0000256" key="11">
    <source>
        <dbReference type="SAM" id="Phobius"/>
    </source>
</evidence>
<reference evidence="12" key="1">
    <citation type="journal article" date="2023" name="G3 (Bethesda)">
        <title>Whole genome assembly and annotation of the endangered Caribbean coral Acropora cervicornis.</title>
        <authorList>
            <person name="Selwyn J.D."/>
            <person name="Vollmer S.V."/>
        </authorList>
    </citation>
    <scope>NUCLEOTIDE SEQUENCE</scope>
    <source>
        <strain evidence="12">K2</strain>
    </source>
</reference>
<dbReference type="Pfam" id="PF00153">
    <property type="entry name" value="Mito_carr"/>
    <property type="match status" value="1"/>
</dbReference>
<keyword evidence="4 9" id="KW-0812">Transmembrane</keyword>
<keyword evidence="13" id="KW-1185">Reference proteome</keyword>
<protein>
    <submittedName>
        <fullName evidence="12">Mitochondrial carnitine/acylcarnitine carrier protein</fullName>
    </submittedName>
</protein>
<keyword evidence="7" id="KW-0496">Mitochondrion</keyword>
<comment type="caution">
    <text evidence="12">The sequence shown here is derived from an EMBL/GenBank/DDBJ whole genome shotgun (WGS) entry which is preliminary data.</text>
</comment>
<feature type="transmembrane region" description="Helical" evidence="11">
    <location>
        <begin position="82"/>
        <end position="104"/>
    </location>
</feature>
<evidence type="ECO:0000256" key="9">
    <source>
        <dbReference type="PROSITE-ProRule" id="PRU00282"/>
    </source>
</evidence>
<name>A0AAD9V076_ACRCE</name>
<evidence type="ECO:0000256" key="7">
    <source>
        <dbReference type="ARBA" id="ARBA00023128"/>
    </source>
</evidence>
<feature type="repeat" description="Solcar" evidence="9">
    <location>
        <begin position="19"/>
        <end position="110"/>
    </location>
</feature>
<gene>
    <name evidence="12" type="ORF">P5673_021985</name>
</gene>
<keyword evidence="8 9" id="KW-0472">Membrane</keyword>
<keyword evidence="6 11" id="KW-1133">Transmembrane helix</keyword>
<feature type="transmembrane region" description="Helical" evidence="11">
    <location>
        <begin position="120"/>
        <end position="140"/>
    </location>
</feature>
<comment type="similarity">
    <text evidence="2 10">Belongs to the mitochondrial carrier (TC 2.A.29) family.</text>
</comment>
<dbReference type="EMBL" id="JARQWQ010000058">
    <property type="protein sequence ID" value="KAK2555995.1"/>
    <property type="molecule type" value="Genomic_DNA"/>
</dbReference>
<evidence type="ECO:0000256" key="5">
    <source>
        <dbReference type="ARBA" id="ARBA00022737"/>
    </source>
</evidence>
<evidence type="ECO:0000256" key="8">
    <source>
        <dbReference type="ARBA" id="ARBA00023136"/>
    </source>
</evidence>
<sequence>MAEQEIAVGETQKKQARSTSGVKNFLAGGFGGICCVVSGHPLDTIKVRLQTMPTPEPGQKPMFTGTLDCALKTVRKEGFLGLYKGMAAPVVGVAPIFAICFWGFNMGKKLQLKNPNDDPTYFQIMTSGFFAGVCTTVIMAPGERIKYVPATGMYFTSYEFLLNALTPAGKSRKDVGPLSILCAGAPEGSYPNGVRDVFKHMACFLGFELAMKFFDWVAPNW</sequence>
<dbReference type="GO" id="GO:0006839">
    <property type="term" value="P:mitochondrial transport"/>
    <property type="evidence" value="ECO:0007669"/>
    <property type="project" value="TreeGrafter"/>
</dbReference>
<proteinExistence type="inferred from homology"/>
<evidence type="ECO:0000256" key="4">
    <source>
        <dbReference type="ARBA" id="ARBA00022692"/>
    </source>
</evidence>
<evidence type="ECO:0000313" key="13">
    <source>
        <dbReference type="Proteomes" id="UP001249851"/>
    </source>
</evidence>
<dbReference type="GO" id="GO:0031966">
    <property type="term" value="C:mitochondrial membrane"/>
    <property type="evidence" value="ECO:0007669"/>
    <property type="project" value="UniProtKB-SubCell"/>
</dbReference>
<dbReference type="PANTHER" id="PTHR45624:SF4">
    <property type="entry name" value="CONGESTED-LIKE TRACHEA PROTEIN-RELATED"/>
    <property type="match status" value="1"/>
</dbReference>
<dbReference type="GO" id="GO:1902603">
    <property type="term" value="P:carnitine transmembrane transport"/>
    <property type="evidence" value="ECO:0007669"/>
    <property type="project" value="TreeGrafter"/>
</dbReference>
<evidence type="ECO:0000256" key="3">
    <source>
        <dbReference type="ARBA" id="ARBA00022448"/>
    </source>
</evidence>
<dbReference type="Proteomes" id="UP001249851">
    <property type="component" value="Unassembled WGS sequence"/>
</dbReference>
<dbReference type="FunFam" id="1.50.40.10:FF:000040">
    <property type="entry name" value="mitochondrial carnitine/acylcarnitine carrier protein"/>
    <property type="match status" value="1"/>
</dbReference>
<organism evidence="12 13">
    <name type="scientific">Acropora cervicornis</name>
    <name type="common">Staghorn coral</name>
    <dbReference type="NCBI Taxonomy" id="6130"/>
    <lineage>
        <taxon>Eukaryota</taxon>
        <taxon>Metazoa</taxon>
        <taxon>Cnidaria</taxon>
        <taxon>Anthozoa</taxon>
        <taxon>Hexacorallia</taxon>
        <taxon>Scleractinia</taxon>
        <taxon>Astrocoeniina</taxon>
        <taxon>Acroporidae</taxon>
        <taxon>Acropora</taxon>
    </lineage>
</organism>
<reference evidence="12" key="2">
    <citation type="journal article" date="2023" name="Science">
        <title>Genomic signatures of disease resistance in endangered staghorn corals.</title>
        <authorList>
            <person name="Vollmer S.V."/>
            <person name="Selwyn J.D."/>
            <person name="Despard B.A."/>
            <person name="Roesel C.L."/>
        </authorList>
    </citation>
    <scope>NUCLEOTIDE SEQUENCE</scope>
    <source>
        <strain evidence="12">K2</strain>
    </source>
</reference>
<comment type="subcellular location">
    <subcellularLocation>
        <location evidence="1">Mitochondrion membrane</location>
        <topology evidence="1">Multi-pass membrane protein</topology>
    </subcellularLocation>
</comment>
<keyword evidence="5" id="KW-0677">Repeat</keyword>
<accession>A0AAD9V076</accession>
<dbReference type="Gene3D" id="1.50.40.10">
    <property type="entry name" value="Mitochondrial carrier domain"/>
    <property type="match status" value="1"/>
</dbReference>
<dbReference type="PROSITE" id="PS50920">
    <property type="entry name" value="SOLCAR"/>
    <property type="match status" value="1"/>
</dbReference>
<evidence type="ECO:0000256" key="1">
    <source>
        <dbReference type="ARBA" id="ARBA00004225"/>
    </source>
</evidence>
<dbReference type="PANTHER" id="PTHR45624">
    <property type="entry name" value="MITOCHONDRIAL BASIC AMINO ACIDS TRANSPORTER-RELATED"/>
    <property type="match status" value="1"/>
</dbReference>
<keyword evidence="3 10" id="KW-0813">Transport</keyword>